<evidence type="ECO:0000313" key="5">
    <source>
        <dbReference type="Proteomes" id="UP001432322"/>
    </source>
</evidence>
<evidence type="ECO:0000313" key="4">
    <source>
        <dbReference type="EMBL" id="GMT34555.1"/>
    </source>
</evidence>
<keyword evidence="5" id="KW-1185">Reference proteome</keyword>
<dbReference type="EMBL" id="BTSY01000006">
    <property type="protein sequence ID" value="GMT34555.1"/>
    <property type="molecule type" value="Genomic_DNA"/>
</dbReference>
<sequence>HRVAAYRIPTDPDTILSFHYKESVDPATTPDQSRRYKYMCTACNRSKDIGTRCTVKVFFPKPDECEFLSDPADSDRHKCDWTTDEKCRAVNVLSTKIAKSMSMENAEYSKQGHVKKPGRVQKEGNATIANRLGNLPSIIDRNEVQEVLELYSGGENRRKRKRQIAADLKRSCGTMSAGAYDEVDDEDLQVLGTTDCLRISDPADTKRIYLASRRMVEWAIKGGIEALLVDGNFSFTPTPSLPKKLAFQLYTVRVCMRGTSFLLMAALLPSKTAKEYSKLLESLAELFQDFNHSLSGVRIVSDWENGIIKAIRDTVPMMSHEGCLFHALKCTNHKLSHFGLKIAGKSYPVIKEWTNRVRASFFLPRCFFKSAKILEVPVTPIHSQYAACKNFIDYFKDEWMTHPEPMTCKFMVESHRTSNLVESWHRGAMDYFLCTHPPLMTLVKFIQQTELDDFNTLHHYVDKNTKLEQSKIAKERSDKTLAPMIEFEALVDLRESQDRDPTEDEIHSYLDKMVSFCHELTN</sequence>
<dbReference type="Proteomes" id="UP001432322">
    <property type="component" value="Unassembled WGS sequence"/>
</dbReference>
<feature type="non-terminal residue" evidence="3">
    <location>
        <position position="1"/>
    </location>
</feature>
<reference evidence="3" key="1">
    <citation type="submission" date="2023-10" db="EMBL/GenBank/DDBJ databases">
        <title>Genome assembly of Pristionchus species.</title>
        <authorList>
            <person name="Yoshida K."/>
            <person name="Sommer R.J."/>
        </authorList>
    </citation>
    <scope>NUCLEOTIDE SEQUENCE</scope>
    <source>
        <strain evidence="3">RS5133</strain>
    </source>
</reference>
<evidence type="ECO:0000259" key="1">
    <source>
        <dbReference type="Pfam" id="PF10551"/>
    </source>
</evidence>
<organism evidence="3 5">
    <name type="scientific">Pristionchus fissidentatus</name>
    <dbReference type="NCBI Taxonomy" id="1538716"/>
    <lineage>
        <taxon>Eukaryota</taxon>
        <taxon>Metazoa</taxon>
        <taxon>Ecdysozoa</taxon>
        <taxon>Nematoda</taxon>
        <taxon>Chromadorea</taxon>
        <taxon>Rhabditida</taxon>
        <taxon>Rhabditina</taxon>
        <taxon>Diplogasteromorpha</taxon>
        <taxon>Diplogasteroidea</taxon>
        <taxon>Neodiplogasteridae</taxon>
        <taxon>Pristionchus</taxon>
    </lineage>
</organism>
<proteinExistence type="predicted"/>
<dbReference type="EMBL" id="BTSY01000005">
    <property type="protein sequence ID" value="GMT27301.1"/>
    <property type="molecule type" value="Genomic_DNA"/>
</dbReference>
<evidence type="ECO:0000313" key="2">
    <source>
        <dbReference type="EMBL" id="GMT27301.1"/>
    </source>
</evidence>
<protein>
    <recommendedName>
        <fullName evidence="1">MULE transposase domain-containing protein</fullName>
    </recommendedName>
</protein>
<dbReference type="EMBL" id="BTSY01000005">
    <property type="protein sequence ID" value="GMT27307.1"/>
    <property type="molecule type" value="Genomic_DNA"/>
</dbReference>
<evidence type="ECO:0000313" key="3">
    <source>
        <dbReference type="EMBL" id="GMT27307.1"/>
    </source>
</evidence>
<gene>
    <name evidence="2" type="ORF">PFISCL1PPCAC_18598</name>
    <name evidence="3" type="ORF">PFISCL1PPCAC_18604</name>
    <name evidence="4" type="ORF">PFISCL1PPCAC_25852</name>
</gene>
<dbReference type="InterPro" id="IPR018289">
    <property type="entry name" value="MULE_transposase_dom"/>
</dbReference>
<name>A0AAV5W646_9BILA</name>
<comment type="caution">
    <text evidence="3">The sequence shown here is derived from an EMBL/GenBank/DDBJ whole genome shotgun (WGS) entry which is preliminary data.</text>
</comment>
<dbReference type="Pfam" id="PF10551">
    <property type="entry name" value="MULE"/>
    <property type="match status" value="1"/>
</dbReference>
<dbReference type="AlphaFoldDB" id="A0AAV5W646"/>
<feature type="domain" description="MULE transposase" evidence="1">
    <location>
        <begin position="253"/>
        <end position="329"/>
    </location>
</feature>
<accession>A0AAV5W646</accession>